<accession>X1STY4</accession>
<evidence type="ECO:0000256" key="1">
    <source>
        <dbReference type="ARBA" id="ARBA00005104"/>
    </source>
</evidence>
<dbReference type="Pfam" id="PF01872">
    <property type="entry name" value="RibD_C"/>
    <property type="match status" value="1"/>
</dbReference>
<keyword evidence="3" id="KW-0560">Oxidoreductase</keyword>
<evidence type="ECO:0000256" key="2">
    <source>
        <dbReference type="ARBA" id="ARBA00022857"/>
    </source>
</evidence>
<dbReference type="GO" id="GO:0008703">
    <property type="term" value="F:5-amino-6-(5-phosphoribosylamino)uracil reductase activity"/>
    <property type="evidence" value="ECO:0007669"/>
    <property type="project" value="InterPro"/>
</dbReference>
<sequence length="231" mass="25959">MPQVILHNAVSLDGRIDWITLDTGVFYGLASRWKEDATLAGSDTILNSPEDVPPEDDRAFEPPQRDPGDTRPLLVIPDSRGRVRSWHFLRQQPYWRDVLALCSRATPKTYLDYLKERHIDCIVAGNDSVCLRAALEELNVRYGINVVRVDSGGMLNGVLLRESLVDEVSLLVYPSLVGGTTPRSIFRATDLTTSEGVIPLRLVHFEKLEGNVFWLRYHVLKQGVIGEPDLP</sequence>
<evidence type="ECO:0000313" key="6">
    <source>
        <dbReference type="EMBL" id="GAI96418.1"/>
    </source>
</evidence>
<dbReference type="PANTHER" id="PTHR38011:SF7">
    <property type="entry name" value="2,5-DIAMINO-6-RIBOSYLAMINO-4(3H)-PYRIMIDINONE 5'-PHOSPHATE REDUCTASE"/>
    <property type="match status" value="1"/>
</dbReference>
<dbReference type="InterPro" id="IPR002734">
    <property type="entry name" value="RibDG_C"/>
</dbReference>
<dbReference type="InterPro" id="IPR024072">
    <property type="entry name" value="DHFR-like_dom_sf"/>
</dbReference>
<dbReference type="InterPro" id="IPR050765">
    <property type="entry name" value="Riboflavin_Biosynth_HTPR"/>
</dbReference>
<reference evidence="6" key="1">
    <citation type="journal article" date="2014" name="Front. Microbiol.">
        <title>High frequency of phylogenetically diverse reductive dehalogenase-homologous genes in deep subseafloor sedimentary metagenomes.</title>
        <authorList>
            <person name="Kawai M."/>
            <person name="Futagami T."/>
            <person name="Toyoda A."/>
            <person name="Takaki Y."/>
            <person name="Nishi S."/>
            <person name="Hori S."/>
            <person name="Arai W."/>
            <person name="Tsubouchi T."/>
            <person name="Morono Y."/>
            <person name="Uchiyama I."/>
            <person name="Ito T."/>
            <person name="Fujiyama A."/>
            <person name="Inagaki F."/>
            <person name="Takami H."/>
        </authorList>
    </citation>
    <scope>NUCLEOTIDE SEQUENCE</scope>
    <source>
        <strain evidence="6">Expedition CK06-06</strain>
    </source>
</reference>
<proteinExistence type="predicted"/>
<evidence type="ECO:0000256" key="3">
    <source>
        <dbReference type="ARBA" id="ARBA00023002"/>
    </source>
</evidence>
<feature type="region of interest" description="Disordered" evidence="4">
    <location>
        <begin position="44"/>
        <end position="70"/>
    </location>
</feature>
<gene>
    <name evidence="6" type="ORF">S12H4_37087</name>
</gene>
<dbReference type="GO" id="GO:0009231">
    <property type="term" value="P:riboflavin biosynthetic process"/>
    <property type="evidence" value="ECO:0007669"/>
    <property type="project" value="InterPro"/>
</dbReference>
<name>X1STY4_9ZZZZ</name>
<feature type="compositionally biased region" description="Basic and acidic residues" evidence="4">
    <location>
        <begin position="55"/>
        <end position="69"/>
    </location>
</feature>
<evidence type="ECO:0000256" key="4">
    <source>
        <dbReference type="SAM" id="MobiDB-lite"/>
    </source>
</evidence>
<comment type="caution">
    <text evidence="6">The sequence shown here is derived from an EMBL/GenBank/DDBJ whole genome shotgun (WGS) entry which is preliminary data.</text>
</comment>
<dbReference type="AlphaFoldDB" id="X1STY4"/>
<comment type="pathway">
    <text evidence="1">Cofactor biosynthesis; riboflavin biosynthesis.</text>
</comment>
<protein>
    <recommendedName>
        <fullName evidence="5">Bacterial bifunctional deaminase-reductase C-terminal domain-containing protein</fullName>
    </recommendedName>
</protein>
<feature type="domain" description="Bacterial bifunctional deaminase-reductase C-terminal" evidence="5">
    <location>
        <begin position="2"/>
        <end position="209"/>
    </location>
</feature>
<dbReference type="PANTHER" id="PTHR38011">
    <property type="entry name" value="DIHYDROFOLATE REDUCTASE FAMILY PROTEIN (AFU_ORTHOLOGUE AFUA_8G06820)"/>
    <property type="match status" value="1"/>
</dbReference>
<dbReference type="EMBL" id="BARW01022174">
    <property type="protein sequence ID" value="GAI96418.1"/>
    <property type="molecule type" value="Genomic_DNA"/>
</dbReference>
<organism evidence="6">
    <name type="scientific">marine sediment metagenome</name>
    <dbReference type="NCBI Taxonomy" id="412755"/>
    <lineage>
        <taxon>unclassified sequences</taxon>
        <taxon>metagenomes</taxon>
        <taxon>ecological metagenomes</taxon>
    </lineage>
</organism>
<evidence type="ECO:0000259" key="5">
    <source>
        <dbReference type="Pfam" id="PF01872"/>
    </source>
</evidence>
<keyword evidence="2" id="KW-0521">NADP</keyword>
<dbReference type="SUPFAM" id="SSF53597">
    <property type="entry name" value="Dihydrofolate reductase-like"/>
    <property type="match status" value="1"/>
</dbReference>
<dbReference type="Gene3D" id="3.40.430.10">
    <property type="entry name" value="Dihydrofolate Reductase, subunit A"/>
    <property type="match status" value="1"/>
</dbReference>